<keyword evidence="1" id="KW-0472">Membrane</keyword>
<feature type="transmembrane region" description="Helical" evidence="1">
    <location>
        <begin position="12"/>
        <end position="34"/>
    </location>
</feature>
<evidence type="ECO:0000259" key="2">
    <source>
        <dbReference type="Pfam" id="PF13400"/>
    </source>
</evidence>
<dbReference type="AlphaFoldDB" id="A0A238JVY7"/>
<proteinExistence type="predicted"/>
<keyword evidence="4" id="KW-1185">Reference proteome</keyword>
<protein>
    <recommendedName>
        <fullName evidence="2">Putative Flp pilus-assembly TadG-like N-terminal domain-containing protein</fullName>
    </recommendedName>
</protein>
<dbReference type="EMBL" id="FXYG01000001">
    <property type="protein sequence ID" value="SMX34663.1"/>
    <property type="molecule type" value="Genomic_DNA"/>
</dbReference>
<organism evidence="3 4">
    <name type="scientific">Ruegeria arenilitoris</name>
    <dbReference type="NCBI Taxonomy" id="1173585"/>
    <lineage>
        <taxon>Bacteria</taxon>
        <taxon>Pseudomonadati</taxon>
        <taxon>Pseudomonadota</taxon>
        <taxon>Alphaproteobacteria</taxon>
        <taxon>Rhodobacterales</taxon>
        <taxon>Roseobacteraceae</taxon>
        <taxon>Ruegeria</taxon>
    </lineage>
</organism>
<keyword evidence="1" id="KW-0812">Transmembrane</keyword>
<dbReference type="InterPro" id="IPR028087">
    <property type="entry name" value="Tad_N"/>
</dbReference>
<gene>
    <name evidence="3" type="ORF">RUA8715_00568</name>
</gene>
<reference evidence="4" key="1">
    <citation type="submission" date="2017-05" db="EMBL/GenBank/DDBJ databases">
        <authorList>
            <person name="Rodrigo-Torres L."/>
            <person name="Arahal R. D."/>
            <person name="Lucena T."/>
        </authorList>
    </citation>
    <scope>NUCLEOTIDE SEQUENCE [LARGE SCALE GENOMIC DNA]</scope>
    <source>
        <strain evidence="4">CECT 8715</strain>
    </source>
</reference>
<evidence type="ECO:0000256" key="1">
    <source>
        <dbReference type="SAM" id="Phobius"/>
    </source>
</evidence>
<sequence>MPTLRNIKDDEQGTILVFVGICMTVIVGMAALTFDLGRLASTQTDLQAYTDHVALAAAGELDGGSDAITRATAAAAGMIEDSQFFAEGSQDLGTAADYSLRFLSGLPDPAADPDDNDPVDGFVTTDPALAVLVEVTATPRTVFLPFGRALADLLGVTRPDEDVEAVAIAGYTQYACDVTPLMFCIPPGWTANANKGSTIKLRTGGNGAAWGPGNFGFLDPTDIGINPNGPCAGQTGSKLYICLIAAHGNLTQCVSQRGVDTEPGQRNGIGSAIYNSRFDIFHSTMSKLKNDEDYAPGPQVIAGWENSGGSCLKNNPEVSTDSMPFPPDDCFAAGTCAHGGRFGNGVWTSGKAAYLDMNYGDGPANDLTPHPLGNPAGNTRYEMYLDEIARAGTGDVLFGRSESGRPQCASTTLDDPDRRTFIAAAINCGANPVAGRAENVPVQEFVKVFLIQPLEESSGTDFDIYVEVVEQVGGGVGGSSDDGIFRDVVRLYR</sequence>
<accession>A0A238JVY7</accession>
<keyword evidence="1" id="KW-1133">Transmembrane helix</keyword>
<dbReference type="RefSeq" id="WP_093962119.1">
    <property type="nucleotide sequence ID" value="NZ_FXYG01000001.1"/>
</dbReference>
<dbReference type="Proteomes" id="UP000202485">
    <property type="component" value="Unassembled WGS sequence"/>
</dbReference>
<evidence type="ECO:0000313" key="3">
    <source>
        <dbReference type="EMBL" id="SMX34663.1"/>
    </source>
</evidence>
<dbReference type="Pfam" id="PF13400">
    <property type="entry name" value="Tad"/>
    <property type="match status" value="1"/>
</dbReference>
<feature type="domain" description="Putative Flp pilus-assembly TadG-like N-terminal" evidence="2">
    <location>
        <begin position="13"/>
        <end position="59"/>
    </location>
</feature>
<name>A0A238JVY7_9RHOB</name>
<evidence type="ECO:0000313" key="4">
    <source>
        <dbReference type="Proteomes" id="UP000202485"/>
    </source>
</evidence>
<dbReference type="OrthoDB" id="8014659at2"/>